<reference evidence="2 3" key="1">
    <citation type="submission" date="2024-02" db="EMBL/GenBank/DDBJ databases">
        <title>Deinococcus aluminii NBRC 112889.</title>
        <authorList>
            <person name="Ichikawa N."/>
            <person name="Katano-Makiyama Y."/>
            <person name="Hidaka K."/>
        </authorList>
    </citation>
    <scope>NUCLEOTIDE SEQUENCE [LARGE SCALE GENOMIC DNA]</scope>
    <source>
        <strain evidence="2 3">NBRC 112889</strain>
    </source>
</reference>
<organism evidence="2 3">
    <name type="scientific">Deinococcus aluminii</name>
    <dbReference type="NCBI Taxonomy" id="1656885"/>
    <lineage>
        <taxon>Bacteria</taxon>
        <taxon>Thermotogati</taxon>
        <taxon>Deinococcota</taxon>
        <taxon>Deinococci</taxon>
        <taxon>Deinococcales</taxon>
        <taxon>Deinococcaceae</taxon>
        <taxon>Deinococcus</taxon>
    </lineage>
</organism>
<keyword evidence="3" id="KW-1185">Reference proteome</keyword>
<dbReference type="EMBL" id="BAABRV010000006">
    <property type="protein sequence ID" value="GAA5534196.1"/>
    <property type="molecule type" value="Genomic_DNA"/>
</dbReference>
<dbReference type="RefSeq" id="WP_345455324.1">
    <property type="nucleotide sequence ID" value="NZ_BAABRV010000006.1"/>
</dbReference>
<gene>
    <name evidence="2" type="ORF">Dalu01_02604</name>
</gene>
<accession>A0ABP9XFQ7</accession>
<evidence type="ECO:0000313" key="2">
    <source>
        <dbReference type="EMBL" id="GAA5534196.1"/>
    </source>
</evidence>
<evidence type="ECO:0000256" key="1">
    <source>
        <dbReference type="SAM" id="MobiDB-lite"/>
    </source>
</evidence>
<feature type="region of interest" description="Disordered" evidence="1">
    <location>
        <begin position="75"/>
        <end position="100"/>
    </location>
</feature>
<feature type="compositionally biased region" description="Basic and acidic residues" evidence="1">
    <location>
        <begin position="80"/>
        <end position="89"/>
    </location>
</feature>
<name>A0ABP9XFQ7_9DEIO</name>
<comment type="caution">
    <text evidence="2">The sequence shown here is derived from an EMBL/GenBank/DDBJ whole genome shotgun (WGS) entry which is preliminary data.</text>
</comment>
<protein>
    <submittedName>
        <fullName evidence="2">Uncharacterized protein</fullName>
    </submittedName>
</protein>
<sequence length="100" mass="10471">MPPGLGTPAEMTRAGTDAELMPVQNLVTTLTGQRVPHELFVFASGVHRLPPAEGTADDGGRMLNPAVQVRLDLAPGWPGHQHEQPRGTERALGTGVSEGG</sequence>
<dbReference type="Proteomes" id="UP001404956">
    <property type="component" value="Unassembled WGS sequence"/>
</dbReference>
<evidence type="ECO:0000313" key="3">
    <source>
        <dbReference type="Proteomes" id="UP001404956"/>
    </source>
</evidence>
<proteinExistence type="predicted"/>